<evidence type="ECO:0000313" key="2">
    <source>
        <dbReference type="Proteomes" id="UP001154078"/>
    </source>
</evidence>
<gene>
    <name evidence="1" type="ORF">MELIAE_LOCUS3504</name>
</gene>
<name>A0A9P0AX48_BRAAE</name>
<protein>
    <submittedName>
        <fullName evidence="1">Uncharacterized protein</fullName>
    </submittedName>
</protein>
<sequence>MSRRLLSALQYPNAKDVDCTKNFRQIVSWLNENHIKRPNKTLKNVNSQDWDKDFEQYKKELGCPIFKTNLEDLQWILGYAIQNETINNKEKYIKHAVENLKICNVPDVVTENPLDKLDFHCPEFDTGIKELAKVLDITPHPDPLVTLKSVRNVISKRLSPSAVENPKEHILTGTPISFSRC</sequence>
<dbReference type="InterPro" id="IPR019265">
    <property type="entry name" value="RTRAF"/>
</dbReference>
<keyword evidence="2" id="KW-1185">Reference proteome</keyword>
<dbReference type="OrthoDB" id="514167at2759"/>
<reference evidence="1" key="1">
    <citation type="submission" date="2021-12" db="EMBL/GenBank/DDBJ databases">
        <authorList>
            <person name="King R."/>
        </authorList>
    </citation>
    <scope>NUCLEOTIDE SEQUENCE</scope>
</reference>
<dbReference type="Proteomes" id="UP001154078">
    <property type="component" value="Chromosome 2"/>
</dbReference>
<evidence type="ECO:0000313" key="1">
    <source>
        <dbReference type="EMBL" id="CAH0550762.1"/>
    </source>
</evidence>
<proteinExistence type="predicted"/>
<accession>A0A9P0AX48</accession>
<dbReference type="EMBL" id="OV121133">
    <property type="protein sequence ID" value="CAH0550762.1"/>
    <property type="molecule type" value="Genomic_DNA"/>
</dbReference>
<dbReference type="AlphaFoldDB" id="A0A9P0AX48"/>
<dbReference type="Pfam" id="PF10036">
    <property type="entry name" value="RLL"/>
    <property type="match status" value="1"/>
</dbReference>
<dbReference type="PANTHER" id="PTHR15924">
    <property type="entry name" value="CLE"/>
    <property type="match status" value="1"/>
</dbReference>
<organism evidence="1 2">
    <name type="scientific">Brassicogethes aeneus</name>
    <name type="common">Rape pollen beetle</name>
    <name type="synonym">Meligethes aeneus</name>
    <dbReference type="NCBI Taxonomy" id="1431903"/>
    <lineage>
        <taxon>Eukaryota</taxon>
        <taxon>Metazoa</taxon>
        <taxon>Ecdysozoa</taxon>
        <taxon>Arthropoda</taxon>
        <taxon>Hexapoda</taxon>
        <taxon>Insecta</taxon>
        <taxon>Pterygota</taxon>
        <taxon>Neoptera</taxon>
        <taxon>Endopterygota</taxon>
        <taxon>Coleoptera</taxon>
        <taxon>Polyphaga</taxon>
        <taxon>Cucujiformia</taxon>
        <taxon>Nitidulidae</taxon>
        <taxon>Meligethinae</taxon>
        <taxon>Brassicogethes</taxon>
    </lineage>
</organism>